<dbReference type="Gene3D" id="1.20.1070.10">
    <property type="entry name" value="Rhodopsin 7-helix transmembrane proteins"/>
    <property type="match status" value="1"/>
</dbReference>
<dbReference type="GO" id="GO:0070915">
    <property type="term" value="F:lysophosphatidic acid receptor activity"/>
    <property type="evidence" value="ECO:0000318"/>
    <property type="project" value="GO_Central"/>
</dbReference>
<keyword evidence="6" id="KW-1133">Transmembrane helix</keyword>
<feature type="transmembrane region" description="Helical" evidence="6">
    <location>
        <begin position="69"/>
        <end position="91"/>
    </location>
</feature>
<dbReference type="Proteomes" id="UP000001038">
    <property type="component" value="Chromosome 18"/>
</dbReference>
<feature type="transmembrane region" description="Helical" evidence="6">
    <location>
        <begin position="30"/>
        <end position="49"/>
    </location>
</feature>
<evidence type="ECO:0000256" key="2">
    <source>
        <dbReference type="ARBA" id="ARBA00023040"/>
    </source>
</evidence>
<dbReference type="InParanoid" id="A0A3B3IFJ6"/>
<keyword evidence="8" id="KW-1185">Reference proteome</keyword>
<keyword evidence="5" id="KW-0807">Transducer</keyword>
<feature type="transmembrane region" description="Helical" evidence="6">
    <location>
        <begin position="216"/>
        <end position="240"/>
    </location>
</feature>
<keyword evidence="2" id="KW-0297">G-protein coupled receptor</keyword>
<proteinExistence type="predicted"/>
<dbReference type="PANTHER" id="PTHR24232">
    <property type="entry name" value="G-PROTEIN COUPLED RECEPTOR"/>
    <property type="match status" value="1"/>
</dbReference>
<dbReference type="SUPFAM" id="SSF81321">
    <property type="entry name" value="Family A G protein-coupled receptor-like"/>
    <property type="match status" value="1"/>
</dbReference>
<keyword evidence="6" id="KW-0472">Membrane</keyword>
<dbReference type="Ensembl" id="ENSORLT00000046835.1">
    <property type="protein sequence ID" value="ENSORLP00000042913.1"/>
    <property type="gene ID" value="ENSORLG00000023152.1"/>
</dbReference>
<reference evidence="7" key="2">
    <citation type="submission" date="2025-08" db="UniProtKB">
        <authorList>
            <consortium name="Ensembl"/>
        </authorList>
    </citation>
    <scope>IDENTIFICATION</scope>
    <source>
        <strain evidence="7">Hd-rR</strain>
    </source>
</reference>
<keyword evidence="6" id="KW-0812">Transmembrane</keyword>
<name>A0A3B3IFJ6_ORYLA</name>
<feature type="transmembrane region" description="Helical" evidence="6">
    <location>
        <begin position="97"/>
        <end position="120"/>
    </location>
</feature>
<organism evidence="7 8">
    <name type="scientific">Oryzias latipes</name>
    <name type="common">Japanese rice fish</name>
    <name type="synonym">Japanese killifish</name>
    <dbReference type="NCBI Taxonomy" id="8090"/>
    <lineage>
        <taxon>Eukaryota</taxon>
        <taxon>Metazoa</taxon>
        <taxon>Chordata</taxon>
        <taxon>Craniata</taxon>
        <taxon>Vertebrata</taxon>
        <taxon>Euteleostomi</taxon>
        <taxon>Actinopterygii</taxon>
        <taxon>Neopterygii</taxon>
        <taxon>Teleostei</taxon>
        <taxon>Neoteleostei</taxon>
        <taxon>Acanthomorphata</taxon>
        <taxon>Ovalentaria</taxon>
        <taxon>Atherinomorphae</taxon>
        <taxon>Beloniformes</taxon>
        <taxon>Adrianichthyidae</taxon>
        <taxon>Oryziinae</taxon>
        <taxon>Oryzias</taxon>
    </lineage>
</organism>
<dbReference type="GeneTree" id="ENSGT00770000121696"/>
<feature type="transmembrane region" description="Helical" evidence="6">
    <location>
        <begin position="141"/>
        <end position="162"/>
    </location>
</feature>
<keyword evidence="3" id="KW-0675">Receptor</keyword>
<dbReference type="PANTHER" id="PTHR24232:SF41">
    <property type="entry name" value="LYSOPHOSPHATIDIC ACID RECEPTOR 4"/>
    <property type="match status" value="1"/>
</dbReference>
<accession>A0A3B3IFJ6</accession>
<evidence type="ECO:0000256" key="6">
    <source>
        <dbReference type="SAM" id="Phobius"/>
    </source>
</evidence>
<evidence type="ECO:0000313" key="7">
    <source>
        <dbReference type="Ensembl" id="ENSORLP00000042913.1"/>
    </source>
</evidence>
<dbReference type="GO" id="GO:0005886">
    <property type="term" value="C:plasma membrane"/>
    <property type="evidence" value="ECO:0000318"/>
    <property type="project" value="GO_Central"/>
</dbReference>
<evidence type="ECO:0000256" key="1">
    <source>
        <dbReference type="ARBA" id="ARBA00004141"/>
    </source>
</evidence>
<reference evidence="7" key="3">
    <citation type="submission" date="2025-09" db="UniProtKB">
        <authorList>
            <consortium name="Ensembl"/>
        </authorList>
    </citation>
    <scope>IDENTIFICATION</scope>
    <source>
        <strain evidence="7">Hd-rR</strain>
    </source>
</reference>
<evidence type="ECO:0000313" key="8">
    <source>
        <dbReference type="Proteomes" id="UP000001038"/>
    </source>
</evidence>
<dbReference type="AlphaFoldDB" id="A0A3B3IFJ6"/>
<evidence type="ECO:0000256" key="4">
    <source>
        <dbReference type="ARBA" id="ARBA00023180"/>
    </source>
</evidence>
<evidence type="ECO:0008006" key="9">
    <source>
        <dbReference type="Google" id="ProtNLM"/>
    </source>
</evidence>
<evidence type="ECO:0000256" key="5">
    <source>
        <dbReference type="ARBA" id="ARBA00023224"/>
    </source>
</evidence>
<keyword evidence="4" id="KW-0325">Glycoprotein</keyword>
<evidence type="ECO:0000256" key="3">
    <source>
        <dbReference type="ARBA" id="ARBA00023170"/>
    </source>
</evidence>
<dbReference type="GO" id="GO:0007186">
    <property type="term" value="P:G protein-coupled receptor signaling pathway"/>
    <property type="evidence" value="ECO:0000318"/>
    <property type="project" value="GO_Central"/>
</dbReference>
<comment type="subcellular location">
    <subcellularLocation>
        <location evidence="1">Membrane</location>
        <topology evidence="1">Multi-pass membrane protein</topology>
    </subcellularLocation>
</comment>
<reference evidence="7 8" key="1">
    <citation type="journal article" date="2007" name="Nature">
        <title>The medaka draft genome and insights into vertebrate genome evolution.</title>
        <authorList>
            <person name="Kasahara M."/>
            <person name="Naruse K."/>
            <person name="Sasaki S."/>
            <person name="Nakatani Y."/>
            <person name="Qu W."/>
            <person name="Ahsan B."/>
            <person name="Yamada T."/>
            <person name="Nagayasu Y."/>
            <person name="Doi K."/>
            <person name="Kasai Y."/>
            <person name="Jindo T."/>
            <person name="Kobayashi D."/>
            <person name="Shimada A."/>
            <person name="Toyoda A."/>
            <person name="Kuroki Y."/>
            <person name="Fujiyama A."/>
            <person name="Sasaki T."/>
            <person name="Shimizu A."/>
            <person name="Asakawa S."/>
            <person name="Shimizu N."/>
            <person name="Hashimoto S."/>
            <person name="Yang J."/>
            <person name="Lee Y."/>
            <person name="Matsushima K."/>
            <person name="Sugano S."/>
            <person name="Sakaizumi M."/>
            <person name="Narita T."/>
            <person name="Ohishi K."/>
            <person name="Haga S."/>
            <person name="Ohta F."/>
            <person name="Nomoto H."/>
            <person name="Nogata K."/>
            <person name="Morishita T."/>
            <person name="Endo T."/>
            <person name="Shin-I T."/>
            <person name="Takeda H."/>
            <person name="Morishita S."/>
            <person name="Kohara Y."/>
        </authorList>
    </citation>
    <scope>NUCLEOTIDE SEQUENCE [LARGE SCALE GENOMIC DNA]</scope>
    <source>
        <strain evidence="7 8">Hd-rR</strain>
    </source>
</reference>
<sequence>MSVNSSDHHLVNSGICPTCQVNEQLKFCFYAIKTILILPLCTSVLYLGFQRWRRQRSVKSVSHSDVLTFHLAAMELFWGPGMICYLCGTYLDNFLTRLIGSCVFSLVFYGEMFFHMLTCVDRYLAVVHPIVYVRLRSTQGVKIRNACITSAWLIGLVCFYIDSSGNSVIISMLCFLTFPIIIATYCSLSVLCALIRPWPGEGGGEKERVDQLKRRAFHTITAILGVLCLWFVGLLVGIAVSQSPLISKDVRCLALSSVTCFSFPTSLVYNCNLIPIQSSLDQLSKRSEWTFHYDDAIFSQIYKKNLCCFLGTSFCIHPFIPSPASLQPLTPHT</sequence>
<feature type="transmembrane region" description="Helical" evidence="6">
    <location>
        <begin position="168"/>
        <end position="195"/>
    </location>
</feature>
<protein>
    <recommendedName>
        <fullName evidence="9">G-protein coupled receptors family 1 profile domain-containing protein</fullName>
    </recommendedName>
</protein>